<dbReference type="Pfam" id="PF00984">
    <property type="entry name" value="UDPG_MGDP_dh"/>
    <property type="match status" value="1"/>
</dbReference>
<dbReference type="Pfam" id="PF03720">
    <property type="entry name" value="UDPG_MGDP_dh_C"/>
    <property type="match status" value="1"/>
</dbReference>
<dbReference type="Gene3D" id="1.20.5.100">
    <property type="entry name" value="Cytochrome c1, transmembrane anchor, C-terminal"/>
    <property type="match status" value="1"/>
</dbReference>
<dbReference type="InterPro" id="IPR028357">
    <property type="entry name" value="UDPglc_DH_bac"/>
</dbReference>
<dbReference type="PROSITE" id="PS51257">
    <property type="entry name" value="PROKAR_LIPOPROTEIN"/>
    <property type="match status" value="1"/>
</dbReference>
<dbReference type="PANTHER" id="PTHR43750:SF3">
    <property type="entry name" value="UDP-GLUCOSE 6-DEHYDROGENASE TUAD"/>
    <property type="match status" value="1"/>
</dbReference>
<dbReference type="PIRSF" id="PIRSF500134">
    <property type="entry name" value="UDPglc_DH_bac"/>
    <property type="match status" value="1"/>
</dbReference>
<comment type="caution">
    <text evidence="9">The sequence shown here is derived from an EMBL/GenBank/DDBJ whole genome shotgun (WGS) entry which is preliminary data.</text>
</comment>
<keyword evidence="4 7" id="KW-0560">Oxidoreductase</keyword>
<dbReference type="GO" id="GO:0016491">
    <property type="term" value="F:oxidoreductase activity"/>
    <property type="evidence" value="ECO:0007669"/>
    <property type="project" value="UniProtKB-KW"/>
</dbReference>
<dbReference type="InterPro" id="IPR017476">
    <property type="entry name" value="UDP-Glc/GDP-Man"/>
</dbReference>
<accession>A0ABW5W897</accession>
<feature type="domain" description="UDP-glucose/GDP-mannose dehydrogenase C-terminal" evidence="8">
    <location>
        <begin position="313"/>
        <end position="412"/>
    </location>
</feature>
<evidence type="ECO:0000259" key="8">
    <source>
        <dbReference type="SMART" id="SM00984"/>
    </source>
</evidence>
<dbReference type="Proteomes" id="UP001597478">
    <property type="component" value="Unassembled WGS sequence"/>
</dbReference>
<comment type="catalytic activity">
    <reaction evidence="6 7">
        <text>UDP-alpha-D-glucose + 2 NAD(+) + H2O = UDP-alpha-D-glucuronate + 2 NADH + 3 H(+)</text>
        <dbReference type="Rhea" id="RHEA:23596"/>
        <dbReference type="ChEBI" id="CHEBI:15377"/>
        <dbReference type="ChEBI" id="CHEBI:15378"/>
        <dbReference type="ChEBI" id="CHEBI:57540"/>
        <dbReference type="ChEBI" id="CHEBI:57945"/>
        <dbReference type="ChEBI" id="CHEBI:58052"/>
        <dbReference type="ChEBI" id="CHEBI:58885"/>
        <dbReference type="EC" id="1.1.1.22"/>
    </reaction>
</comment>
<sequence length="427" mass="44394">MPESLRVGVVGAGYVGLTSAACLAELGHAVSCVDVDETKIAMLRAGEVPISEPRLPELVAGHQEAGRLTFGTDLASLADAELVLLCLPTPTGRGGTADLGAFDSALGTLRHVLAPDCVVAIKSTVPVGTGDRAARVLGLPVVSNPEFLREGHAVADFLHPDRIVIGAHEERAAARVEALYARLDGPRLRTDPASAELAKYASNAFLALKVSYVNELAELCERVGADVTDVVGTMGLDDRIGAAFLSPGPGWGGSCLPKDTRALLHTAEETGMDFAVLADAVAANARQRDRVVAKIRHAATGSRGGSLAGVRIGLLGLTFKAGTDDLRDSPALAVAAALAAEGALLTGYDPGLARGADLADVQLVDDPALAAKDAAALVLLTEWPQFRELNWSQLAQLTERACLVDCRNLLHPAEVADAGFTYWGLGR</sequence>
<evidence type="ECO:0000313" key="10">
    <source>
        <dbReference type="Proteomes" id="UP001597478"/>
    </source>
</evidence>
<dbReference type="SUPFAM" id="SSF51735">
    <property type="entry name" value="NAD(P)-binding Rossmann-fold domains"/>
    <property type="match status" value="1"/>
</dbReference>
<dbReference type="SUPFAM" id="SSF52413">
    <property type="entry name" value="UDP-glucose/GDP-mannose dehydrogenase C-terminal domain"/>
    <property type="match status" value="1"/>
</dbReference>
<evidence type="ECO:0000256" key="5">
    <source>
        <dbReference type="ARBA" id="ARBA00023027"/>
    </source>
</evidence>
<evidence type="ECO:0000256" key="6">
    <source>
        <dbReference type="ARBA" id="ARBA00047473"/>
    </source>
</evidence>
<dbReference type="InterPro" id="IPR014026">
    <property type="entry name" value="UDP-Glc/GDP-Man_DH_dimer"/>
</dbReference>
<dbReference type="InterPro" id="IPR036220">
    <property type="entry name" value="UDP-Glc/GDP-Man_DH_C_sf"/>
</dbReference>
<protein>
    <recommendedName>
        <fullName evidence="3 7">UDP-glucose 6-dehydrogenase</fullName>
        <ecNumber evidence="3 7">1.1.1.22</ecNumber>
    </recommendedName>
</protein>
<name>A0ABW5W897_9PSEU</name>
<keyword evidence="5 7" id="KW-0520">NAD</keyword>
<dbReference type="Pfam" id="PF03721">
    <property type="entry name" value="UDPG_MGDP_dh_N"/>
    <property type="match status" value="1"/>
</dbReference>
<dbReference type="EC" id="1.1.1.22" evidence="3 7"/>
<dbReference type="InterPro" id="IPR014027">
    <property type="entry name" value="UDP-Glc/GDP-Man_DH_C"/>
</dbReference>
<dbReference type="InterPro" id="IPR008927">
    <property type="entry name" value="6-PGluconate_DH-like_C_sf"/>
</dbReference>
<proteinExistence type="inferred from homology"/>
<evidence type="ECO:0000313" key="9">
    <source>
        <dbReference type="EMBL" id="MFD2800184.1"/>
    </source>
</evidence>
<evidence type="ECO:0000256" key="1">
    <source>
        <dbReference type="ARBA" id="ARBA00004701"/>
    </source>
</evidence>
<gene>
    <name evidence="9" type="ORF">ACFS2C_12350</name>
</gene>
<dbReference type="SUPFAM" id="SSF48179">
    <property type="entry name" value="6-phosphogluconate dehydrogenase C-terminal domain-like"/>
    <property type="match status" value="1"/>
</dbReference>
<dbReference type="RefSeq" id="WP_377385193.1">
    <property type="nucleotide sequence ID" value="NZ_JBHSAN010000004.1"/>
</dbReference>
<dbReference type="PIRSF" id="PIRSF000124">
    <property type="entry name" value="UDPglc_GDPman_dh"/>
    <property type="match status" value="1"/>
</dbReference>
<dbReference type="NCBIfam" id="TIGR03026">
    <property type="entry name" value="NDP-sugDHase"/>
    <property type="match status" value="1"/>
</dbReference>
<evidence type="ECO:0000256" key="7">
    <source>
        <dbReference type="PIRNR" id="PIRNR000124"/>
    </source>
</evidence>
<reference evidence="10" key="1">
    <citation type="journal article" date="2019" name="Int. J. Syst. Evol. Microbiol.">
        <title>The Global Catalogue of Microorganisms (GCM) 10K type strain sequencing project: providing services to taxonomists for standard genome sequencing and annotation.</title>
        <authorList>
            <consortium name="The Broad Institute Genomics Platform"/>
            <consortium name="The Broad Institute Genome Sequencing Center for Infectious Disease"/>
            <person name="Wu L."/>
            <person name="Ma J."/>
        </authorList>
    </citation>
    <scope>NUCLEOTIDE SEQUENCE [LARGE SCALE GENOMIC DNA]</scope>
    <source>
        <strain evidence="10">IBRC-M 10906</strain>
    </source>
</reference>
<dbReference type="SMART" id="SM00984">
    <property type="entry name" value="UDPG_MGDP_dh_C"/>
    <property type="match status" value="1"/>
</dbReference>
<comment type="pathway">
    <text evidence="1">Nucleotide-sugar biosynthesis; UDP-alpha-D-glucuronate biosynthesis; UDP-alpha-D-glucuronate from UDP-alpha-D-glucose: step 1/1.</text>
</comment>
<comment type="similarity">
    <text evidence="2 7">Belongs to the UDP-glucose/GDP-mannose dehydrogenase family.</text>
</comment>
<dbReference type="InterPro" id="IPR001732">
    <property type="entry name" value="UDP-Glc/GDP-Man_DH_N"/>
</dbReference>
<keyword evidence="10" id="KW-1185">Reference proteome</keyword>
<organism evidence="9 10">
    <name type="scientific">Prauserella oleivorans</name>
    <dbReference type="NCBI Taxonomy" id="1478153"/>
    <lineage>
        <taxon>Bacteria</taxon>
        <taxon>Bacillati</taxon>
        <taxon>Actinomycetota</taxon>
        <taxon>Actinomycetes</taxon>
        <taxon>Pseudonocardiales</taxon>
        <taxon>Pseudonocardiaceae</taxon>
        <taxon>Prauserella</taxon>
    </lineage>
</organism>
<dbReference type="InterPro" id="IPR036291">
    <property type="entry name" value="NAD(P)-bd_dom_sf"/>
</dbReference>
<evidence type="ECO:0000256" key="4">
    <source>
        <dbReference type="ARBA" id="ARBA00023002"/>
    </source>
</evidence>
<dbReference type="Gene3D" id="3.40.50.720">
    <property type="entry name" value="NAD(P)-binding Rossmann-like Domain"/>
    <property type="match status" value="2"/>
</dbReference>
<dbReference type="PANTHER" id="PTHR43750">
    <property type="entry name" value="UDP-GLUCOSE 6-DEHYDROGENASE TUAD"/>
    <property type="match status" value="1"/>
</dbReference>
<evidence type="ECO:0000256" key="2">
    <source>
        <dbReference type="ARBA" id="ARBA00006601"/>
    </source>
</evidence>
<evidence type="ECO:0000256" key="3">
    <source>
        <dbReference type="ARBA" id="ARBA00012954"/>
    </source>
</evidence>
<dbReference type="EMBL" id="JBHUOF010000013">
    <property type="protein sequence ID" value="MFD2800184.1"/>
    <property type="molecule type" value="Genomic_DNA"/>
</dbReference>